<dbReference type="AlphaFoldDB" id="A0A7E4V1R6"/>
<evidence type="ECO:0000313" key="1">
    <source>
        <dbReference type="Proteomes" id="UP000492821"/>
    </source>
</evidence>
<keyword evidence="1" id="KW-1185">Reference proteome</keyword>
<evidence type="ECO:0000313" key="2">
    <source>
        <dbReference type="WBParaSite" id="Pan_g15461.t1"/>
    </source>
</evidence>
<dbReference type="WBParaSite" id="Pan_g15461.t1">
    <property type="protein sequence ID" value="Pan_g15461.t1"/>
    <property type="gene ID" value="Pan_g15461"/>
</dbReference>
<proteinExistence type="predicted"/>
<protein>
    <submittedName>
        <fullName evidence="2">Uncharacterized protein</fullName>
    </submittedName>
</protein>
<sequence length="99" mass="10840">MCYAVSVPFEGVKAGVVHERGRPQCMCLEWLLPRSPKTALLLLDPHIYVVALTGLHTTTCMHSDVVVGGDDDDAAAWRRQSTRTLTCMHACSPLFLSLA</sequence>
<reference evidence="2" key="2">
    <citation type="submission" date="2020-10" db="UniProtKB">
        <authorList>
            <consortium name="WormBaseParasite"/>
        </authorList>
    </citation>
    <scope>IDENTIFICATION</scope>
</reference>
<organism evidence="1 2">
    <name type="scientific">Panagrellus redivivus</name>
    <name type="common">Microworm</name>
    <dbReference type="NCBI Taxonomy" id="6233"/>
    <lineage>
        <taxon>Eukaryota</taxon>
        <taxon>Metazoa</taxon>
        <taxon>Ecdysozoa</taxon>
        <taxon>Nematoda</taxon>
        <taxon>Chromadorea</taxon>
        <taxon>Rhabditida</taxon>
        <taxon>Tylenchina</taxon>
        <taxon>Panagrolaimomorpha</taxon>
        <taxon>Panagrolaimoidea</taxon>
        <taxon>Panagrolaimidae</taxon>
        <taxon>Panagrellus</taxon>
    </lineage>
</organism>
<dbReference type="Proteomes" id="UP000492821">
    <property type="component" value="Unassembled WGS sequence"/>
</dbReference>
<accession>A0A7E4V1R6</accession>
<name>A0A7E4V1R6_PANRE</name>
<reference evidence="1" key="1">
    <citation type="journal article" date="2013" name="Genetics">
        <title>The draft genome and transcriptome of Panagrellus redivivus are shaped by the harsh demands of a free-living lifestyle.</title>
        <authorList>
            <person name="Srinivasan J."/>
            <person name="Dillman A.R."/>
            <person name="Macchietto M.G."/>
            <person name="Heikkinen L."/>
            <person name="Lakso M."/>
            <person name="Fracchia K.M."/>
            <person name="Antoshechkin I."/>
            <person name="Mortazavi A."/>
            <person name="Wong G."/>
            <person name="Sternberg P.W."/>
        </authorList>
    </citation>
    <scope>NUCLEOTIDE SEQUENCE [LARGE SCALE GENOMIC DNA]</scope>
    <source>
        <strain evidence="1">MT8872</strain>
    </source>
</reference>